<protein>
    <submittedName>
        <fullName evidence="1">Uncharacterized protein</fullName>
    </submittedName>
</protein>
<name>K9WAH3_9CYAN</name>
<organism evidence="1 2">
    <name type="scientific">Allocoleopsis franciscana PCC 7113</name>
    <dbReference type="NCBI Taxonomy" id="1173027"/>
    <lineage>
        <taxon>Bacteria</taxon>
        <taxon>Bacillati</taxon>
        <taxon>Cyanobacteriota</taxon>
        <taxon>Cyanophyceae</taxon>
        <taxon>Coleofasciculales</taxon>
        <taxon>Coleofasciculaceae</taxon>
        <taxon>Allocoleopsis</taxon>
        <taxon>Allocoleopsis franciscana</taxon>
    </lineage>
</organism>
<dbReference type="Proteomes" id="UP000010471">
    <property type="component" value="Chromosome"/>
</dbReference>
<dbReference type="AlphaFoldDB" id="K9WAH3"/>
<dbReference type="HOGENOM" id="CLU_3218671_0_0_3"/>
<reference evidence="1 2" key="1">
    <citation type="submission" date="2012-06" db="EMBL/GenBank/DDBJ databases">
        <title>Finished chromosome of genome of Microcoleus sp. PCC 7113.</title>
        <authorList>
            <consortium name="US DOE Joint Genome Institute"/>
            <person name="Gugger M."/>
            <person name="Coursin T."/>
            <person name="Rippka R."/>
            <person name="Tandeau De Marsac N."/>
            <person name="Huntemann M."/>
            <person name="Wei C.-L."/>
            <person name="Han J."/>
            <person name="Detter J.C."/>
            <person name="Han C."/>
            <person name="Tapia R."/>
            <person name="Chen A."/>
            <person name="Kyrpides N."/>
            <person name="Mavromatis K."/>
            <person name="Markowitz V."/>
            <person name="Szeto E."/>
            <person name="Ivanova N."/>
            <person name="Pagani I."/>
            <person name="Pati A."/>
            <person name="Goodwin L."/>
            <person name="Nordberg H.P."/>
            <person name="Cantor M.N."/>
            <person name="Hua S.X."/>
            <person name="Woyke T."/>
            <person name="Kerfeld C.A."/>
        </authorList>
    </citation>
    <scope>NUCLEOTIDE SEQUENCE [LARGE SCALE GENOMIC DNA]</scope>
    <source>
        <strain evidence="1 2">PCC 7113</strain>
    </source>
</reference>
<sequence>MDRIESVGVGIRDVFNAEAAKGHAEERRVFAPPSQLIRMPTELI</sequence>
<dbReference type="KEGG" id="mic:Mic7113_0917"/>
<dbReference type="EMBL" id="CP003630">
    <property type="protein sequence ID" value="AFZ16816.1"/>
    <property type="molecule type" value="Genomic_DNA"/>
</dbReference>
<gene>
    <name evidence="1" type="ORF">Mic7113_0917</name>
</gene>
<evidence type="ECO:0000313" key="2">
    <source>
        <dbReference type="Proteomes" id="UP000010471"/>
    </source>
</evidence>
<evidence type="ECO:0000313" key="1">
    <source>
        <dbReference type="EMBL" id="AFZ16816.1"/>
    </source>
</evidence>
<proteinExistence type="predicted"/>
<keyword evidence="2" id="KW-1185">Reference proteome</keyword>
<accession>K9WAH3</accession>